<dbReference type="AlphaFoldDB" id="A0A1L7U4B6"/>
<keyword evidence="2" id="KW-1185">Reference proteome</keyword>
<dbReference type="EMBL" id="FCQH01000013">
    <property type="protein sequence ID" value="CVL02527.1"/>
    <property type="molecule type" value="Genomic_DNA"/>
</dbReference>
<gene>
    <name evidence="1" type="ORF">FMAN_00039</name>
</gene>
<evidence type="ECO:0000313" key="1">
    <source>
        <dbReference type="EMBL" id="CVL02527.1"/>
    </source>
</evidence>
<evidence type="ECO:0000313" key="2">
    <source>
        <dbReference type="Proteomes" id="UP000184255"/>
    </source>
</evidence>
<dbReference type="GeneID" id="65079312"/>
<dbReference type="RefSeq" id="XP_041687581.1">
    <property type="nucleotide sequence ID" value="XM_041821841.1"/>
</dbReference>
<organism evidence="1 2">
    <name type="scientific">Fusarium mangiferae</name>
    <name type="common">Mango malformation disease fungus</name>
    <dbReference type="NCBI Taxonomy" id="192010"/>
    <lineage>
        <taxon>Eukaryota</taxon>
        <taxon>Fungi</taxon>
        <taxon>Dikarya</taxon>
        <taxon>Ascomycota</taxon>
        <taxon>Pezizomycotina</taxon>
        <taxon>Sordariomycetes</taxon>
        <taxon>Hypocreomycetidae</taxon>
        <taxon>Hypocreales</taxon>
        <taxon>Nectriaceae</taxon>
        <taxon>Fusarium</taxon>
        <taxon>Fusarium fujikuroi species complex</taxon>
    </lineage>
</organism>
<reference evidence="2" key="1">
    <citation type="journal article" date="2016" name="Genome Biol. Evol.">
        <title>Comparative 'omics' of the Fusarium fujikuroi species complex highlights differences in genetic potential and metabolite synthesis.</title>
        <authorList>
            <person name="Niehaus E.-M."/>
            <person name="Muensterkoetter M."/>
            <person name="Proctor R.H."/>
            <person name="Brown D.W."/>
            <person name="Sharon A."/>
            <person name="Idan Y."/>
            <person name="Oren-Young L."/>
            <person name="Sieber C.M."/>
            <person name="Novak O."/>
            <person name="Pencik A."/>
            <person name="Tarkowska D."/>
            <person name="Hromadova K."/>
            <person name="Freeman S."/>
            <person name="Maymon M."/>
            <person name="Elazar M."/>
            <person name="Youssef S.A."/>
            <person name="El-Shabrawy E.S.M."/>
            <person name="Shalaby A.B.A."/>
            <person name="Houterman P."/>
            <person name="Brock N.L."/>
            <person name="Burkhardt I."/>
            <person name="Tsavkelova E.A."/>
            <person name="Dickschat J.S."/>
            <person name="Galuszka P."/>
            <person name="Gueldener U."/>
            <person name="Tudzynski B."/>
        </authorList>
    </citation>
    <scope>NUCLEOTIDE SEQUENCE [LARGE SCALE GENOMIC DNA]</scope>
    <source>
        <strain evidence="2">MRC7560</strain>
    </source>
</reference>
<dbReference type="VEuPathDB" id="FungiDB:FMAN_00039"/>
<accession>A0A1L7U4B6</accession>
<dbReference type="Proteomes" id="UP000184255">
    <property type="component" value="Unassembled WGS sequence"/>
</dbReference>
<comment type="caution">
    <text evidence="1">The sequence shown here is derived from an EMBL/GenBank/DDBJ whole genome shotgun (WGS) entry which is preliminary data.</text>
</comment>
<protein>
    <submittedName>
        <fullName evidence="1">Uncharacterized protein</fullName>
    </submittedName>
</protein>
<proteinExistence type="predicted"/>
<name>A0A1L7U4B6_FUSMA</name>
<sequence length="121" mass="13129">MNPNTEVVDGVLVTKCDYPEPTEEWTNDYQQMGGDEVWGEGGKVSEVLERHGLSGDIKPLFALDAESGAPYTLFELGGTFYFFTASDDSLERITYPTALGEILGYIGDPDGGLNDISTNPV</sequence>